<dbReference type="PANTHER" id="PTHR13245:SF14">
    <property type="entry name" value="RRP15-LIKE PROTEIN"/>
    <property type="match status" value="1"/>
</dbReference>
<comment type="similarity">
    <text evidence="1">Belongs to the RRP15 family.</text>
</comment>
<dbReference type="STRING" id="717646.M2LI12"/>
<dbReference type="OrthoDB" id="20949at2759"/>
<feature type="region of interest" description="Disordered" evidence="2">
    <location>
        <begin position="1"/>
        <end position="128"/>
    </location>
</feature>
<dbReference type="Pfam" id="PF07890">
    <property type="entry name" value="Rrp15p"/>
    <property type="match status" value="1"/>
</dbReference>
<dbReference type="GO" id="GO:0000460">
    <property type="term" value="P:maturation of 5.8S rRNA"/>
    <property type="evidence" value="ECO:0007669"/>
    <property type="project" value="TreeGrafter"/>
</dbReference>
<feature type="compositionally biased region" description="Basic residues" evidence="2">
    <location>
        <begin position="17"/>
        <end position="26"/>
    </location>
</feature>
<dbReference type="OMA" id="DFFNMIR"/>
<evidence type="ECO:0000313" key="3">
    <source>
        <dbReference type="EMBL" id="EMC93822.1"/>
    </source>
</evidence>
<gene>
    <name evidence="3" type="ORF">BAUCODRAFT_93700</name>
</gene>
<dbReference type="eggNOG" id="KOG2974">
    <property type="taxonomic scope" value="Eukaryota"/>
</dbReference>
<dbReference type="AlphaFoldDB" id="M2LI12"/>
<protein>
    <recommendedName>
        <fullName evidence="5">Rrp15p-domain-containing protein</fullName>
    </recommendedName>
</protein>
<dbReference type="GeneID" id="19117479"/>
<dbReference type="KEGG" id="bcom:BAUCODRAFT_93700"/>
<feature type="region of interest" description="Disordered" evidence="2">
    <location>
        <begin position="141"/>
        <end position="173"/>
    </location>
</feature>
<evidence type="ECO:0000256" key="2">
    <source>
        <dbReference type="SAM" id="MobiDB-lite"/>
    </source>
</evidence>
<name>M2LI12_BAUPA</name>
<proteinExistence type="inferred from homology"/>
<accession>M2LI12</accession>
<dbReference type="Proteomes" id="UP000011761">
    <property type="component" value="Unassembled WGS sequence"/>
</dbReference>
<sequence length="272" mass="29765">MAQAPMKRRRGDDEARRPKKKFKKQAVYHSDSDGDDSGDERDAHVQLAVGNDEIALRVGAADVDVDVDEDEDADEDDEPALDAADDTSADEDNDDDENDEANDTQSETSLTSSQASLARRKRNDPSAFATSISAILSTKLSTSKRADPVLSRSKSAADANRTLADQRLEQKARAQIRSERKQALDKGRIKDVLGLETEGVETGAVLEEEKRLKRIAQKGVVRLFNAVRAAQVKGEEARREARAEGVVGVKQREERVSEMTKQGFLDLISSGG</sequence>
<feature type="compositionally biased region" description="Basic and acidic residues" evidence="2">
    <location>
        <begin position="164"/>
        <end position="173"/>
    </location>
</feature>
<evidence type="ECO:0000256" key="1">
    <source>
        <dbReference type="ARBA" id="ARBA00007462"/>
    </source>
</evidence>
<reference evidence="3 4" key="1">
    <citation type="journal article" date="2012" name="PLoS Pathog.">
        <title>Diverse lifestyles and strategies of plant pathogenesis encoded in the genomes of eighteen Dothideomycetes fungi.</title>
        <authorList>
            <person name="Ohm R.A."/>
            <person name="Feau N."/>
            <person name="Henrissat B."/>
            <person name="Schoch C.L."/>
            <person name="Horwitz B.A."/>
            <person name="Barry K.W."/>
            <person name="Condon B.J."/>
            <person name="Copeland A.C."/>
            <person name="Dhillon B."/>
            <person name="Glaser F."/>
            <person name="Hesse C.N."/>
            <person name="Kosti I."/>
            <person name="LaButti K."/>
            <person name="Lindquist E.A."/>
            <person name="Lucas S."/>
            <person name="Salamov A.A."/>
            <person name="Bradshaw R.E."/>
            <person name="Ciuffetti L."/>
            <person name="Hamelin R.C."/>
            <person name="Kema G.H.J."/>
            <person name="Lawrence C."/>
            <person name="Scott J.A."/>
            <person name="Spatafora J.W."/>
            <person name="Turgeon B.G."/>
            <person name="de Wit P.J.G.M."/>
            <person name="Zhong S."/>
            <person name="Goodwin S.B."/>
            <person name="Grigoriev I.V."/>
        </authorList>
    </citation>
    <scope>NUCLEOTIDE SEQUENCE [LARGE SCALE GENOMIC DNA]</scope>
    <source>
        <strain evidence="3 4">UAMH 10762</strain>
    </source>
</reference>
<dbReference type="PANTHER" id="PTHR13245">
    <property type="entry name" value="RRP15-LIKE PROTEIN"/>
    <property type="match status" value="1"/>
</dbReference>
<dbReference type="GO" id="GO:0030687">
    <property type="term" value="C:preribosome, large subunit precursor"/>
    <property type="evidence" value="ECO:0007669"/>
    <property type="project" value="TreeGrafter"/>
</dbReference>
<dbReference type="RefSeq" id="XP_007678832.1">
    <property type="nucleotide sequence ID" value="XM_007680642.1"/>
</dbReference>
<evidence type="ECO:0008006" key="5">
    <source>
        <dbReference type="Google" id="ProtNLM"/>
    </source>
</evidence>
<feature type="compositionally biased region" description="Acidic residues" evidence="2">
    <location>
        <begin position="63"/>
        <end position="102"/>
    </location>
</feature>
<feature type="compositionally biased region" description="Polar residues" evidence="2">
    <location>
        <begin position="104"/>
        <end position="116"/>
    </location>
</feature>
<organism evidence="3 4">
    <name type="scientific">Baudoinia panamericana (strain UAMH 10762)</name>
    <name type="common">Angels' share fungus</name>
    <name type="synonym">Baudoinia compniacensis (strain UAMH 10762)</name>
    <dbReference type="NCBI Taxonomy" id="717646"/>
    <lineage>
        <taxon>Eukaryota</taxon>
        <taxon>Fungi</taxon>
        <taxon>Dikarya</taxon>
        <taxon>Ascomycota</taxon>
        <taxon>Pezizomycotina</taxon>
        <taxon>Dothideomycetes</taxon>
        <taxon>Dothideomycetidae</taxon>
        <taxon>Mycosphaerellales</taxon>
        <taxon>Teratosphaeriaceae</taxon>
        <taxon>Baudoinia</taxon>
    </lineage>
</organism>
<dbReference type="GO" id="GO:0000470">
    <property type="term" value="P:maturation of LSU-rRNA"/>
    <property type="evidence" value="ECO:0007669"/>
    <property type="project" value="TreeGrafter"/>
</dbReference>
<dbReference type="InterPro" id="IPR012459">
    <property type="entry name" value="Rrp15"/>
</dbReference>
<feature type="non-terminal residue" evidence="3">
    <location>
        <position position="272"/>
    </location>
</feature>
<keyword evidence="4" id="KW-1185">Reference proteome</keyword>
<evidence type="ECO:0000313" key="4">
    <source>
        <dbReference type="Proteomes" id="UP000011761"/>
    </source>
</evidence>
<dbReference type="EMBL" id="KB445559">
    <property type="protein sequence ID" value="EMC93822.1"/>
    <property type="molecule type" value="Genomic_DNA"/>
</dbReference>
<dbReference type="HOGENOM" id="CLU_058264_1_2_1"/>